<reference evidence="1 2" key="1">
    <citation type="submission" date="2013-01" db="EMBL/GenBank/DDBJ databases">
        <authorList>
            <person name="Bench S."/>
        </authorList>
    </citation>
    <scope>NUCLEOTIDE SEQUENCE [LARGE SCALE GENOMIC DNA]</scope>
    <source>
        <strain evidence="1 2">WH 8502</strain>
    </source>
</reference>
<name>T2IEQ2_CROWT</name>
<evidence type="ECO:0000313" key="1">
    <source>
        <dbReference type="EMBL" id="CCQ52021.1"/>
    </source>
</evidence>
<organism evidence="1 2">
    <name type="scientific">Crocosphaera watsonii WH 8502</name>
    <dbReference type="NCBI Taxonomy" id="423474"/>
    <lineage>
        <taxon>Bacteria</taxon>
        <taxon>Bacillati</taxon>
        <taxon>Cyanobacteriota</taxon>
        <taxon>Cyanophyceae</taxon>
        <taxon>Oscillatoriophycideae</taxon>
        <taxon>Chroococcales</taxon>
        <taxon>Aphanothecaceae</taxon>
        <taxon>Crocosphaera</taxon>
    </lineage>
</organism>
<protein>
    <submittedName>
        <fullName evidence="1">Uncharacterized protein</fullName>
    </submittedName>
</protein>
<gene>
    <name evidence="1" type="ORF">CWATWH8502_1129</name>
</gene>
<dbReference type="Proteomes" id="UP000018348">
    <property type="component" value="Unassembled WGS sequence"/>
</dbReference>
<dbReference type="EMBL" id="CAQK01000571">
    <property type="protein sequence ID" value="CCQ52021.1"/>
    <property type="molecule type" value="Genomic_DNA"/>
</dbReference>
<sequence>MPSPMLEFYYIYKKLFLSLQKSQKILTISEKHFLKVDTKV</sequence>
<dbReference type="AlphaFoldDB" id="T2IEQ2"/>
<comment type="caution">
    <text evidence="1">The sequence shown here is derived from an EMBL/GenBank/DDBJ whole genome shotgun (WGS) entry which is preliminary data.</text>
</comment>
<proteinExistence type="predicted"/>
<accession>T2IEQ2</accession>
<reference evidence="1 2" key="2">
    <citation type="submission" date="2013-09" db="EMBL/GenBank/DDBJ databases">
        <title>Whole genome comparison of six Crocosphaera watsonii strains with differing phenotypes.</title>
        <authorList>
            <person name="Bench S.R."/>
            <person name="Heller P."/>
            <person name="Frank I."/>
            <person name="Arciniega M."/>
            <person name="Shilova I.N."/>
            <person name="Zehr J.P."/>
        </authorList>
    </citation>
    <scope>NUCLEOTIDE SEQUENCE [LARGE SCALE GENOMIC DNA]</scope>
    <source>
        <strain evidence="1 2">WH 8502</strain>
    </source>
</reference>
<evidence type="ECO:0000313" key="2">
    <source>
        <dbReference type="Proteomes" id="UP000018348"/>
    </source>
</evidence>